<sequence>MLIMIIPKKDNNQIVRRHATPGQSRPKPTGSNFTDMFLNVSPTQFDDLNLMPVDDKINLRHCLVREVLDGNFLAPINELLNNEAKILEIGSGLGIWCCDMASTYKTPSFTGIDMFPYDFPTVKNSNVQLEHYNVLNGLPYDDLTFDYVSVRLMAIDIPDDKWPELLNECVRVLKVNGWIEVMDSDGEPSSDGPWTKIVNRAIRDHLISRKVSINVATRHYQNLRSLPNLSDITHESRIMKIGKWGGKIGELSSQYFRELFKVFLLLFGSQIKLNGEGIDGKIKDFIRRGRRKNIDDFLSRVEVEYETYKTYLVHHVFYAQKLYQL</sequence>
<dbReference type="Pfam" id="PF13649">
    <property type="entry name" value="Methyltransf_25"/>
    <property type="match status" value="1"/>
</dbReference>
<dbReference type="EMBL" id="CAJVQB010003735">
    <property type="protein sequence ID" value="CAG8616390.1"/>
    <property type="molecule type" value="Genomic_DNA"/>
</dbReference>
<feature type="domain" description="Methyltransferase" evidence="1">
    <location>
        <begin position="86"/>
        <end position="177"/>
    </location>
</feature>
<evidence type="ECO:0000313" key="3">
    <source>
        <dbReference type="Proteomes" id="UP000789901"/>
    </source>
</evidence>
<dbReference type="InterPro" id="IPR041698">
    <property type="entry name" value="Methyltransf_25"/>
</dbReference>
<proteinExistence type="predicted"/>
<comment type="caution">
    <text evidence="2">The sequence shown here is derived from an EMBL/GenBank/DDBJ whole genome shotgun (WGS) entry which is preliminary data.</text>
</comment>
<dbReference type="Gene3D" id="3.40.50.150">
    <property type="entry name" value="Vaccinia Virus protein VP39"/>
    <property type="match status" value="1"/>
</dbReference>
<reference evidence="2 3" key="1">
    <citation type="submission" date="2021-06" db="EMBL/GenBank/DDBJ databases">
        <authorList>
            <person name="Kallberg Y."/>
            <person name="Tangrot J."/>
            <person name="Rosling A."/>
        </authorList>
    </citation>
    <scope>NUCLEOTIDE SEQUENCE [LARGE SCALE GENOMIC DNA]</scope>
    <source>
        <strain evidence="2 3">120-4 pot B 10/14</strain>
    </source>
</reference>
<accession>A0ABN7UK20</accession>
<dbReference type="Proteomes" id="UP000789901">
    <property type="component" value="Unassembled WGS sequence"/>
</dbReference>
<keyword evidence="3" id="KW-1185">Reference proteome</keyword>
<protein>
    <submittedName>
        <fullName evidence="2">8767_t:CDS:1</fullName>
    </submittedName>
</protein>
<gene>
    <name evidence="2" type="ORF">GMARGA_LOCUS7613</name>
</gene>
<dbReference type="CDD" id="cd02440">
    <property type="entry name" value="AdoMet_MTases"/>
    <property type="match status" value="1"/>
</dbReference>
<evidence type="ECO:0000313" key="2">
    <source>
        <dbReference type="EMBL" id="CAG8616390.1"/>
    </source>
</evidence>
<organism evidence="2 3">
    <name type="scientific">Gigaspora margarita</name>
    <dbReference type="NCBI Taxonomy" id="4874"/>
    <lineage>
        <taxon>Eukaryota</taxon>
        <taxon>Fungi</taxon>
        <taxon>Fungi incertae sedis</taxon>
        <taxon>Mucoromycota</taxon>
        <taxon>Glomeromycotina</taxon>
        <taxon>Glomeromycetes</taxon>
        <taxon>Diversisporales</taxon>
        <taxon>Gigasporaceae</taxon>
        <taxon>Gigaspora</taxon>
    </lineage>
</organism>
<evidence type="ECO:0000259" key="1">
    <source>
        <dbReference type="Pfam" id="PF13649"/>
    </source>
</evidence>
<dbReference type="InterPro" id="IPR029063">
    <property type="entry name" value="SAM-dependent_MTases_sf"/>
</dbReference>
<name>A0ABN7UK20_GIGMA</name>
<dbReference type="SUPFAM" id="SSF53335">
    <property type="entry name" value="S-adenosyl-L-methionine-dependent methyltransferases"/>
    <property type="match status" value="1"/>
</dbReference>